<keyword evidence="6" id="KW-0012">Acyltransferase</keyword>
<dbReference type="Gene3D" id="3.30.70.3290">
    <property type="match status" value="1"/>
</dbReference>
<dbReference type="GO" id="GO:1901336">
    <property type="term" value="P:lactone biosynthetic process"/>
    <property type="evidence" value="ECO:0007669"/>
    <property type="project" value="UniProtKB-ARBA"/>
</dbReference>
<dbReference type="InterPro" id="IPR020843">
    <property type="entry name" value="ER"/>
</dbReference>
<keyword evidence="1" id="KW-0596">Phosphopantetheine</keyword>
<dbReference type="SUPFAM" id="SSF53335">
    <property type="entry name" value="S-adenosyl-L-methionine-dependent methyltransferases"/>
    <property type="match status" value="1"/>
</dbReference>
<dbReference type="Pfam" id="PF00550">
    <property type="entry name" value="PP-binding"/>
    <property type="match status" value="1"/>
</dbReference>
<dbReference type="InterPro" id="IPR011032">
    <property type="entry name" value="GroES-like_sf"/>
</dbReference>
<dbReference type="CDD" id="cd00833">
    <property type="entry name" value="PKS"/>
    <property type="match status" value="1"/>
</dbReference>
<reference evidence="12 13" key="1">
    <citation type="journal article" date="2016" name="Nat. Commun.">
        <title>Ectomycorrhizal ecology is imprinted in the genome of the dominant symbiotic fungus Cenococcum geophilum.</title>
        <authorList>
            <consortium name="DOE Joint Genome Institute"/>
            <person name="Peter M."/>
            <person name="Kohler A."/>
            <person name="Ohm R.A."/>
            <person name="Kuo A."/>
            <person name="Krutzmann J."/>
            <person name="Morin E."/>
            <person name="Arend M."/>
            <person name="Barry K.W."/>
            <person name="Binder M."/>
            <person name="Choi C."/>
            <person name="Clum A."/>
            <person name="Copeland A."/>
            <person name="Grisel N."/>
            <person name="Haridas S."/>
            <person name="Kipfer T."/>
            <person name="LaButti K."/>
            <person name="Lindquist E."/>
            <person name="Lipzen A."/>
            <person name="Maire R."/>
            <person name="Meier B."/>
            <person name="Mihaltcheva S."/>
            <person name="Molinier V."/>
            <person name="Murat C."/>
            <person name="Poggeler S."/>
            <person name="Quandt C.A."/>
            <person name="Sperisen C."/>
            <person name="Tritt A."/>
            <person name="Tisserant E."/>
            <person name="Crous P.W."/>
            <person name="Henrissat B."/>
            <person name="Nehls U."/>
            <person name="Egli S."/>
            <person name="Spatafora J.W."/>
            <person name="Grigoriev I.V."/>
            <person name="Martin F.M."/>
        </authorList>
    </citation>
    <scope>NUCLEOTIDE SEQUENCE [LARGE SCALE GENOMIC DNA]</scope>
    <source>
        <strain evidence="12 13">CBS 207.34</strain>
    </source>
</reference>
<dbReference type="SUPFAM" id="SSF53901">
    <property type="entry name" value="Thiolase-like"/>
    <property type="match status" value="1"/>
</dbReference>
<dbReference type="InterPro" id="IPR049552">
    <property type="entry name" value="PKS_DH_N"/>
</dbReference>
<dbReference type="InterPro" id="IPR002364">
    <property type="entry name" value="Quin_OxRdtase/zeta-crystal_CS"/>
</dbReference>
<dbReference type="GO" id="GO:0008270">
    <property type="term" value="F:zinc ion binding"/>
    <property type="evidence" value="ECO:0007669"/>
    <property type="project" value="InterPro"/>
</dbReference>
<proteinExistence type="predicted"/>
<dbReference type="PROSITE" id="PS50075">
    <property type="entry name" value="CARRIER"/>
    <property type="match status" value="1"/>
</dbReference>
<evidence type="ECO:0000313" key="13">
    <source>
        <dbReference type="Proteomes" id="UP000250140"/>
    </source>
</evidence>
<dbReference type="InterPro" id="IPR020806">
    <property type="entry name" value="PKS_PP-bd"/>
</dbReference>
<dbReference type="InterPro" id="IPR013154">
    <property type="entry name" value="ADH-like_N"/>
</dbReference>
<dbReference type="SMART" id="SM00825">
    <property type="entry name" value="PKS_KS"/>
    <property type="match status" value="1"/>
</dbReference>
<dbReference type="FunFam" id="3.40.50.720:FF:000209">
    <property type="entry name" value="Polyketide synthase Pks12"/>
    <property type="match status" value="1"/>
</dbReference>
<dbReference type="InterPro" id="IPR014031">
    <property type="entry name" value="Ketoacyl_synth_C"/>
</dbReference>
<dbReference type="InterPro" id="IPR020841">
    <property type="entry name" value="PKS_Beta-ketoAc_synthase_dom"/>
</dbReference>
<dbReference type="CDD" id="cd05195">
    <property type="entry name" value="enoyl_red"/>
    <property type="match status" value="1"/>
</dbReference>
<dbReference type="GO" id="GO:0004312">
    <property type="term" value="F:fatty acid synthase activity"/>
    <property type="evidence" value="ECO:0007669"/>
    <property type="project" value="TreeGrafter"/>
</dbReference>
<feature type="active site" description="Proton donor; for dehydratase activity" evidence="7">
    <location>
        <position position="1150"/>
    </location>
</feature>
<dbReference type="PROSITE" id="PS52019">
    <property type="entry name" value="PKS_MFAS_DH"/>
    <property type="match status" value="1"/>
</dbReference>
<evidence type="ECO:0000256" key="8">
    <source>
        <dbReference type="SAM" id="MobiDB-lite"/>
    </source>
</evidence>
<keyword evidence="3" id="KW-0808">Transferase</keyword>
<dbReference type="InterPro" id="IPR018201">
    <property type="entry name" value="Ketoacyl_synth_AS"/>
</dbReference>
<dbReference type="InterPro" id="IPR016039">
    <property type="entry name" value="Thiolase-like"/>
</dbReference>
<dbReference type="SUPFAM" id="SSF51735">
    <property type="entry name" value="NAD(P)-binding Rossmann-fold domains"/>
    <property type="match status" value="2"/>
</dbReference>
<dbReference type="SMART" id="SM00827">
    <property type="entry name" value="PKS_AT"/>
    <property type="match status" value="1"/>
</dbReference>
<dbReference type="InterPro" id="IPR016036">
    <property type="entry name" value="Malonyl_transacylase_ACP-bd"/>
</dbReference>
<dbReference type="InterPro" id="IPR036736">
    <property type="entry name" value="ACP-like_sf"/>
</dbReference>
<dbReference type="Pfam" id="PF08242">
    <property type="entry name" value="Methyltransf_12"/>
    <property type="match status" value="1"/>
</dbReference>
<feature type="region of interest" description="Disordered" evidence="8">
    <location>
        <begin position="1"/>
        <end position="66"/>
    </location>
</feature>
<dbReference type="InterPro" id="IPR013968">
    <property type="entry name" value="PKS_KR"/>
</dbReference>
<dbReference type="InterPro" id="IPR050091">
    <property type="entry name" value="PKS_NRPS_Biosynth_Enz"/>
</dbReference>
<keyword evidence="2" id="KW-0597">Phosphoprotein</keyword>
<dbReference type="Pfam" id="PF21089">
    <property type="entry name" value="PKS_DH_N"/>
    <property type="match status" value="1"/>
</dbReference>
<dbReference type="PROSITE" id="PS01162">
    <property type="entry name" value="QOR_ZETA_CRYSTAL"/>
    <property type="match status" value="1"/>
</dbReference>
<dbReference type="Gene3D" id="3.10.129.110">
    <property type="entry name" value="Polyketide synthase dehydratase"/>
    <property type="match status" value="1"/>
</dbReference>
<evidence type="ECO:0000256" key="5">
    <source>
        <dbReference type="ARBA" id="ARBA00023268"/>
    </source>
</evidence>
<dbReference type="Gene3D" id="1.10.1200.10">
    <property type="entry name" value="ACP-like"/>
    <property type="match status" value="1"/>
</dbReference>
<feature type="compositionally biased region" description="Low complexity" evidence="8">
    <location>
        <begin position="14"/>
        <end position="31"/>
    </location>
</feature>
<dbReference type="InterPro" id="IPR020807">
    <property type="entry name" value="PKS_DH"/>
</dbReference>
<keyword evidence="4" id="KW-0521">NADP</keyword>
<dbReference type="Pfam" id="PF08240">
    <property type="entry name" value="ADH_N"/>
    <property type="match status" value="1"/>
</dbReference>
<accession>A0A8E2EQF4</accession>
<dbReference type="Pfam" id="PF08659">
    <property type="entry name" value="KR"/>
    <property type="match status" value="1"/>
</dbReference>
<feature type="region of interest" description="N-terminal hotdog fold" evidence="7">
    <location>
        <begin position="950"/>
        <end position="1079"/>
    </location>
</feature>
<evidence type="ECO:0000256" key="2">
    <source>
        <dbReference type="ARBA" id="ARBA00022553"/>
    </source>
</evidence>
<feature type="region of interest" description="C-terminal hotdog fold" evidence="7">
    <location>
        <begin position="1089"/>
        <end position="1230"/>
    </location>
</feature>
<gene>
    <name evidence="12" type="ORF">AOQ84DRAFT_420982</name>
</gene>
<dbReference type="Pfam" id="PF02801">
    <property type="entry name" value="Ketoacyl-synt_C"/>
    <property type="match status" value="1"/>
</dbReference>
<dbReference type="PROSITE" id="PS52004">
    <property type="entry name" value="KS3_2"/>
    <property type="match status" value="1"/>
</dbReference>
<feature type="compositionally biased region" description="Polar residues" evidence="8">
    <location>
        <begin position="1"/>
        <end position="13"/>
    </location>
</feature>
<dbReference type="SUPFAM" id="SSF52151">
    <property type="entry name" value="FabD/lysophospholipase-like"/>
    <property type="match status" value="1"/>
</dbReference>
<evidence type="ECO:0000259" key="9">
    <source>
        <dbReference type="PROSITE" id="PS50075"/>
    </source>
</evidence>
<dbReference type="InterPro" id="IPR014043">
    <property type="entry name" value="Acyl_transferase_dom"/>
</dbReference>
<dbReference type="InterPro" id="IPR057326">
    <property type="entry name" value="KR_dom"/>
</dbReference>
<dbReference type="GO" id="GO:0044550">
    <property type="term" value="P:secondary metabolite biosynthetic process"/>
    <property type="evidence" value="ECO:0007669"/>
    <property type="project" value="TreeGrafter"/>
</dbReference>
<dbReference type="Proteomes" id="UP000250140">
    <property type="component" value="Unassembled WGS sequence"/>
</dbReference>
<dbReference type="CDD" id="cd02440">
    <property type="entry name" value="AdoMet_MTases"/>
    <property type="match status" value="1"/>
</dbReference>
<dbReference type="Gene3D" id="3.40.47.10">
    <property type="match status" value="1"/>
</dbReference>
<dbReference type="GO" id="GO:0006633">
    <property type="term" value="P:fatty acid biosynthetic process"/>
    <property type="evidence" value="ECO:0007669"/>
    <property type="project" value="InterPro"/>
</dbReference>
<evidence type="ECO:0000256" key="3">
    <source>
        <dbReference type="ARBA" id="ARBA00022679"/>
    </source>
</evidence>
<dbReference type="InterPro" id="IPR009081">
    <property type="entry name" value="PP-bd_ACP"/>
</dbReference>
<dbReference type="InterPro" id="IPR036291">
    <property type="entry name" value="NAD(P)-bd_dom_sf"/>
</dbReference>
<dbReference type="InterPro" id="IPR013149">
    <property type="entry name" value="ADH-like_C"/>
</dbReference>
<dbReference type="Gene3D" id="3.90.180.10">
    <property type="entry name" value="Medium-chain alcohol dehydrogenases, catalytic domain"/>
    <property type="match status" value="1"/>
</dbReference>
<dbReference type="SMART" id="SM00829">
    <property type="entry name" value="PKS_ER"/>
    <property type="match status" value="1"/>
</dbReference>
<feature type="domain" description="PKS/mFAS DH" evidence="11">
    <location>
        <begin position="950"/>
        <end position="1230"/>
    </location>
</feature>
<keyword evidence="13" id="KW-1185">Reference proteome</keyword>
<evidence type="ECO:0000256" key="7">
    <source>
        <dbReference type="PROSITE-ProRule" id="PRU01363"/>
    </source>
</evidence>
<name>A0A8E2EQF4_9PEZI</name>
<dbReference type="SUPFAM" id="SSF55048">
    <property type="entry name" value="Probable ACP-binding domain of malonyl-CoA ACP transacylase"/>
    <property type="match status" value="1"/>
</dbReference>
<evidence type="ECO:0000256" key="6">
    <source>
        <dbReference type="ARBA" id="ARBA00023315"/>
    </source>
</evidence>
<evidence type="ECO:0000259" key="11">
    <source>
        <dbReference type="PROSITE" id="PS52019"/>
    </source>
</evidence>
<dbReference type="Pfam" id="PF00109">
    <property type="entry name" value="ketoacyl-synt"/>
    <property type="match status" value="1"/>
</dbReference>
<dbReference type="GO" id="GO:0031177">
    <property type="term" value="F:phosphopantetheine binding"/>
    <property type="evidence" value="ECO:0007669"/>
    <property type="project" value="InterPro"/>
</dbReference>
<feature type="domain" description="Ketosynthase family 3 (KS3)" evidence="10">
    <location>
        <begin position="65"/>
        <end position="482"/>
    </location>
</feature>
<dbReference type="InterPro" id="IPR032821">
    <property type="entry name" value="PKS_assoc"/>
</dbReference>
<dbReference type="OrthoDB" id="329835at2759"/>
<dbReference type="InterPro" id="IPR049551">
    <property type="entry name" value="PKS_DH_C"/>
</dbReference>
<dbReference type="Gene3D" id="3.40.50.720">
    <property type="entry name" value="NAD(P)-binding Rossmann-like Domain"/>
    <property type="match status" value="1"/>
</dbReference>
<dbReference type="InterPro" id="IPR014030">
    <property type="entry name" value="Ketoacyl_synth_N"/>
</dbReference>
<dbReference type="InterPro" id="IPR042104">
    <property type="entry name" value="PKS_dehydratase_sf"/>
</dbReference>
<dbReference type="PROSITE" id="PS00606">
    <property type="entry name" value="KS3_1"/>
    <property type="match status" value="1"/>
</dbReference>
<dbReference type="InterPro" id="IPR029063">
    <property type="entry name" value="SAM-dependent_MTases_sf"/>
</dbReference>
<dbReference type="Gene3D" id="3.40.50.150">
    <property type="entry name" value="Vaccinia Virus protein VP39"/>
    <property type="match status" value="1"/>
</dbReference>
<dbReference type="PANTHER" id="PTHR43775">
    <property type="entry name" value="FATTY ACID SYNTHASE"/>
    <property type="match status" value="1"/>
</dbReference>
<dbReference type="EMBL" id="KV750843">
    <property type="protein sequence ID" value="OCL02964.1"/>
    <property type="molecule type" value="Genomic_DNA"/>
</dbReference>
<feature type="compositionally biased region" description="Polar residues" evidence="8">
    <location>
        <begin position="32"/>
        <end position="65"/>
    </location>
</feature>
<evidence type="ECO:0000256" key="4">
    <source>
        <dbReference type="ARBA" id="ARBA00022857"/>
    </source>
</evidence>
<organism evidence="12 13">
    <name type="scientific">Glonium stellatum</name>
    <dbReference type="NCBI Taxonomy" id="574774"/>
    <lineage>
        <taxon>Eukaryota</taxon>
        <taxon>Fungi</taxon>
        <taxon>Dikarya</taxon>
        <taxon>Ascomycota</taxon>
        <taxon>Pezizomycotina</taxon>
        <taxon>Dothideomycetes</taxon>
        <taxon>Pleosporomycetidae</taxon>
        <taxon>Gloniales</taxon>
        <taxon>Gloniaceae</taxon>
        <taxon>Glonium</taxon>
    </lineage>
</organism>
<evidence type="ECO:0000256" key="1">
    <source>
        <dbReference type="ARBA" id="ARBA00022450"/>
    </source>
</evidence>
<evidence type="ECO:0000259" key="10">
    <source>
        <dbReference type="PROSITE" id="PS52004"/>
    </source>
</evidence>
<dbReference type="GO" id="GO:0004315">
    <property type="term" value="F:3-oxoacyl-[acyl-carrier-protein] synthase activity"/>
    <property type="evidence" value="ECO:0007669"/>
    <property type="project" value="InterPro"/>
</dbReference>
<evidence type="ECO:0000313" key="12">
    <source>
        <dbReference type="EMBL" id="OCL02964.1"/>
    </source>
</evidence>
<dbReference type="SMART" id="SM00823">
    <property type="entry name" value="PKS_PP"/>
    <property type="match status" value="1"/>
</dbReference>
<dbReference type="Gene3D" id="3.40.366.10">
    <property type="entry name" value="Malonyl-Coenzyme A Acyl Carrier Protein, domain 2"/>
    <property type="match status" value="1"/>
</dbReference>
<dbReference type="PANTHER" id="PTHR43775:SF28">
    <property type="entry name" value="SYNTHASE, PUTATIVE-RELATED"/>
    <property type="match status" value="1"/>
</dbReference>
<dbReference type="GO" id="GO:0016491">
    <property type="term" value="F:oxidoreductase activity"/>
    <property type="evidence" value="ECO:0007669"/>
    <property type="project" value="InterPro"/>
</dbReference>
<dbReference type="SMART" id="SM00826">
    <property type="entry name" value="PKS_DH"/>
    <property type="match status" value="1"/>
</dbReference>
<dbReference type="InterPro" id="IPR049900">
    <property type="entry name" value="PKS_mFAS_DH"/>
</dbReference>
<sequence>MAINEHINNGQSVNGHSSSTNGCTNGNGYTNVSGNSQVNGNIRNGINDHTQPSINGRSSSGQNTPEPIAICGLSMRLPGGIRDAETFWDVLSNGKDMRGPIPPNRYNAKGFDNSLGNKGAIKTQYGYFLDEDLSHLDTSFFSMSKSELEKADPQQRQLLEITRECLENAGEVNYRGKMIGCYVGTFGEDWLHMFGKDNQNTGGYILSGHGDLMIANRVSFEFDLQGPSMVIKTGCSASLVGLHEACRALHSGDCTGAIVAGTSLIMGPTTTAAMTLEGVLSPNGSCKSFDSAADGFARGEAIVSVYVKRLDDAIRDENPIRAIIRNTGTNSDGRSQGLMAPNGKAHEALMRKVYRDAGLDPGHTGFVECHGTGTATGDPIEVNAVGNVFGDKGVFIGSVKPNIGHTEGASGIVSLIKAVLALEKATIPPNIKFVNPNPKIPFAEKRLQVPLTPQPWPKDRAERISINSFGIGGTNVHVIVDSLIECRPDLIPRAEDRNPTTPVILPFSANTQESLRRLVDNSREYLDRHQERLPDLAYTLSRRREHLPHRAFSVVTDRVISNVSPFAKAAANALNLVMIFTGQGAQWPQMGRELIEGDEKVRRDIQAMDEVLAGLKYPPSWSIEEELLKPAETSQIHRAELSQPVCTAIQIAITNALGRSGIRPKAVIGHSSGEIGAAYAVGALSFTEAIIVAYYRGYVTKFQHLVGGMAAVGLDAKTTSTMLTEGVVVACENSPDSTTISGDLDQLEKVIAKIKKQHPDVLARQLKVDMAYHSHHMKPLSTRYLDLLQEELRGKPRIHSTPDQIYYSTVTGSALQDTDNLDPTYWTSNLTFPVRFSSAVQSLLHHNRNNIFLEIGPHSALAGPLRQICAEEGSPCLYVPSMLRSKNCAETLLSAYGQLYQHGVSLDFAVLHPHGTVLNDLPSYPWDHSASFWYESRLSKDWRHREFGHHALLGLRVLETPDLAPCWRNVLVLEDEPWLNDHKVKQDVVFPFAGYVAMAGEAVRQISGIDTGYSLRHVVAHTALLLNDSKPAELVTALRRHRLTDSAETDTYDFVVSSFSGSTWIKHCEGRVKPLPNSASSSYKPSKLPRKVSTARWYDVMADVGIVYGPEFQGLSKVTSSTSEQLAAATIENPEVHQNASFLFHPAAIDTCFQLILVAVAKGIGRNFPQLSVPTLIEELDIYRSTTSMDATAWSHQGKGETGVECVSNGVTALRLRGFHLTSIDDERASSTFDRHAGARLVWQPDFDFLDISSFLTPPKVDQADTLLLEELALLCMMESSDRLEGLSTSQPHFYKFRDWLKMEISRAEIGTYPLVEDAGDYAKLSRPARLAAIEEKYSQLRSTSRAAVATGIYRILDNAGAIFTGKIDTLNVLMEDDILTEIYNAVSFGHSDFVRMLAHTKPNLRILEVGAGTGGTTELILRNLVNPDAHPAYSTYTFTDISAGFFPQAKQRFAYAPNMEYKVFDISQSPFDQGFEAESYDLILAPNVVHATANLHNTLVNLRPLLRPHGLFVLTEICAVVRAPNYIFGNFSGWWLGEEDGRPYEPYVPVERWDKELKDVGFTGADVVVYDAPQPYGFCAAIISQPQQSDVEYSEKVITLLSDKPEEGVGRILRKDFENAGFQVTISNLENASQQDHAIVSVLDLESAFLDNITEERFTAFQKMLRHHKSQDILWLTKPAQIHCHEVGATQTIGMARGVRSELNIPLVTLEIDPTESKFSELVLGVFEKVRTHKDTENLGPDREYAVRDGVVMLGRYQPFSLTKELKNNAVTSSHCAKTLKITKPGLLESLSWAEERQPAGVLDGQVEVEVRAVGMNFRDIVYAMGIISPDTNNVPLGVELAGIIRRVGPDVRNFIPGDRILALAPDGCMTTDLILPAPLAVKIPDSLSLEDAATMPACFATVIESLLNVGRLEKGQSVLIHSAAGGVGHAAIQICRMIGAEIYATVGTEEKVQYLISNFSIPRDHIFHSRDDSFVDGVKRATNGRGVDIVLNSLSGELLHASWKCVAEFGKLVEIGKRDLVGHGKLDMYTFLANRSYCCVDIAQYIRDRPETTGRMLMKTLDLYRLGHVHSLRPLTVFKAADIEQGFRYLQNGDHIGKAVVSMPENPSEISATAQTPSVTFDPDAAYLLVGGLGGLGRSLATWMVEHGARSLIFLSRSAEGAENKEFFEDLTSMRCSVTAVAGNVHVMADVERAISTATKPIKGVFQLAMVLRDAPFIDMSYSDWMTTIKPKVDGTWNLHKALLSQPLDYFWMASSLVTLVNQPGQANYNAANTFLEAFCQYRHLLGLPASVLSICPIEGVGFVAENPHAKRNVKAQGLYLLGEREFLDFVELSLFNSGPSYGESKVDSSSWESKGHLIMGLHSEIHLDDANNRTNWRRDRRMGTYHNIQDATDAAGDGSANSSQLRDFLNSATADPDMLRQSSSEEYLAHEIGRRVFNFMLKPEEDVDISLGLSQIGLDSLMAIELRRWWKQTFGLEISVLEIMGIGTIRELGGMAAEGVRKKLEGRA</sequence>
<dbReference type="SUPFAM" id="SSF47336">
    <property type="entry name" value="ACP-like"/>
    <property type="match status" value="1"/>
</dbReference>
<dbReference type="Pfam" id="PF16197">
    <property type="entry name" value="KAsynt_C_assoc"/>
    <property type="match status" value="1"/>
</dbReference>
<dbReference type="InterPro" id="IPR016035">
    <property type="entry name" value="Acyl_Trfase/lysoPLipase"/>
</dbReference>
<dbReference type="InterPro" id="IPR001227">
    <property type="entry name" value="Ac_transferase_dom_sf"/>
</dbReference>
<dbReference type="Pfam" id="PF00107">
    <property type="entry name" value="ADH_zinc_N"/>
    <property type="match status" value="1"/>
</dbReference>
<dbReference type="SMART" id="SM00822">
    <property type="entry name" value="PKS_KR"/>
    <property type="match status" value="1"/>
</dbReference>
<feature type="active site" description="Proton acceptor; for dehydratase activity" evidence="7">
    <location>
        <position position="982"/>
    </location>
</feature>
<dbReference type="Pfam" id="PF00698">
    <property type="entry name" value="Acyl_transf_1"/>
    <property type="match status" value="1"/>
</dbReference>
<dbReference type="SUPFAM" id="SSF50129">
    <property type="entry name" value="GroES-like"/>
    <property type="match status" value="1"/>
</dbReference>
<dbReference type="InterPro" id="IPR013217">
    <property type="entry name" value="Methyltransf_12"/>
</dbReference>
<feature type="domain" description="Carrier" evidence="9">
    <location>
        <begin position="2426"/>
        <end position="2503"/>
    </location>
</feature>
<keyword evidence="5" id="KW-0511">Multifunctional enzyme</keyword>
<protein>
    <submittedName>
        <fullName evidence="12">Putative polyketide synthase</fullName>
    </submittedName>
</protein>
<dbReference type="Pfam" id="PF14765">
    <property type="entry name" value="PS-DH"/>
    <property type="match status" value="1"/>
</dbReference>